<dbReference type="AlphaFoldDB" id="A0A1T5IRJ4"/>
<evidence type="ECO:0000313" key="3">
    <source>
        <dbReference type="Proteomes" id="UP000190961"/>
    </source>
</evidence>
<name>A0A1T5IRJ4_9BACT</name>
<keyword evidence="3" id="KW-1185">Reference proteome</keyword>
<proteinExistence type="predicted"/>
<gene>
    <name evidence="2" type="ORF">SAMN05660236_0318</name>
</gene>
<reference evidence="2 3" key="1">
    <citation type="submission" date="2017-02" db="EMBL/GenBank/DDBJ databases">
        <authorList>
            <person name="Peterson S.W."/>
        </authorList>
    </citation>
    <scope>NUCLEOTIDE SEQUENCE [LARGE SCALE GENOMIC DNA]</scope>
    <source>
        <strain evidence="2 3">DSM 25262</strain>
    </source>
</reference>
<dbReference type="RefSeq" id="WP_079684957.1">
    <property type="nucleotide sequence ID" value="NZ_FUZU01000001.1"/>
</dbReference>
<keyword evidence="1" id="KW-0732">Signal</keyword>
<evidence type="ECO:0000313" key="2">
    <source>
        <dbReference type="EMBL" id="SKC41779.1"/>
    </source>
</evidence>
<dbReference type="EMBL" id="FUZU01000001">
    <property type="protein sequence ID" value="SKC41779.1"/>
    <property type="molecule type" value="Genomic_DNA"/>
</dbReference>
<evidence type="ECO:0000256" key="1">
    <source>
        <dbReference type="SAM" id="SignalP"/>
    </source>
</evidence>
<feature type="chain" id="PRO_5012256477" description="Lysozyme inhibitor LprI N-terminal domain-containing protein" evidence="1">
    <location>
        <begin position="32"/>
        <end position="144"/>
    </location>
</feature>
<accession>A0A1T5IRJ4</accession>
<dbReference type="Proteomes" id="UP000190961">
    <property type="component" value="Unassembled WGS sequence"/>
</dbReference>
<evidence type="ECO:0008006" key="4">
    <source>
        <dbReference type="Google" id="ProtNLM"/>
    </source>
</evidence>
<sequence length="144" mass="17395">MRIKNNNQPLKYITTLLVCCVVSFAAHGQQAQDLKDIVLYDPLFWKEQLKLKDAQCKYIQRVNIEYYENLKRAFQDFPQDRATVQLRAAQYLVQRSQKIWDTFHPNQRRRWKKLWDHNYAEHKNGKHNDEPTSMLTKPPFLFQL</sequence>
<organism evidence="2 3">
    <name type="scientific">Ohtaekwangia koreensis</name>
    <dbReference type="NCBI Taxonomy" id="688867"/>
    <lineage>
        <taxon>Bacteria</taxon>
        <taxon>Pseudomonadati</taxon>
        <taxon>Bacteroidota</taxon>
        <taxon>Cytophagia</taxon>
        <taxon>Cytophagales</taxon>
        <taxon>Fulvivirgaceae</taxon>
        <taxon>Ohtaekwangia</taxon>
    </lineage>
</organism>
<protein>
    <recommendedName>
        <fullName evidence="4">Lysozyme inhibitor LprI N-terminal domain-containing protein</fullName>
    </recommendedName>
</protein>
<feature type="signal peptide" evidence="1">
    <location>
        <begin position="1"/>
        <end position="31"/>
    </location>
</feature>
<dbReference type="OrthoDB" id="9921715at2"/>
<dbReference type="STRING" id="688867.SAMN05660236_0318"/>